<dbReference type="Pfam" id="PF08916">
    <property type="entry name" value="Phe_ZIP"/>
    <property type="match status" value="1"/>
</dbReference>
<organism evidence="4 5">
    <name type="scientific">Dreissena polymorpha</name>
    <name type="common">Zebra mussel</name>
    <name type="synonym">Mytilus polymorpha</name>
    <dbReference type="NCBI Taxonomy" id="45954"/>
    <lineage>
        <taxon>Eukaryota</taxon>
        <taxon>Metazoa</taxon>
        <taxon>Spiralia</taxon>
        <taxon>Lophotrochozoa</taxon>
        <taxon>Mollusca</taxon>
        <taxon>Bivalvia</taxon>
        <taxon>Autobranchia</taxon>
        <taxon>Heteroconchia</taxon>
        <taxon>Euheterodonta</taxon>
        <taxon>Imparidentia</taxon>
        <taxon>Neoheterodontei</taxon>
        <taxon>Myida</taxon>
        <taxon>Dreissenoidea</taxon>
        <taxon>Dreissenidae</taxon>
        <taxon>Dreissena</taxon>
    </lineage>
</organism>
<dbReference type="InterPro" id="IPR015012">
    <property type="entry name" value="Phe_ZIP"/>
</dbReference>
<dbReference type="Proteomes" id="UP000828390">
    <property type="component" value="Unassembled WGS sequence"/>
</dbReference>
<name>A0A9D4MU48_DREPO</name>
<dbReference type="GO" id="GO:0035556">
    <property type="term" value="P:intracellular signal transduction"/>
    <property type="evidence" value="ECO:0007669"/>
    <property type="project" value="TreeGrafter"/>
</dbReference>
<feature type="region of interest" description="Disordered" evidence="2">
    <location>
        <begin position="92"/>
        <end position="111"/>
    </location>
</feature>
<feature type="region of interest" description="Disordered" evidence="2">
    <location>
        <begin position="196"/>
        <end position="219"/>
    </location>
</feature>
<dbReference type="Gene3D" id="2.30.29.30">
    <property type="entry name" value="Pleckstrin-homology domain (PH domain)/Phosphotyrosine-binding domain (PTB)"/>
    <property type="match status" value="1"/>
</dbReference>
<dbReference type="SUPFAM" id="SSF50729">
    <property type="entry name" value="PH domain-like"/>
    <property type="match status" value="1"/>
</dbReference>
<evidence type="ECO:0000256" key="2">
    <source>
        <dbReference type="SAM" id="MobiDB-lite"/>
    </source>
</evidence>
<accession>A0A9D4MU48</accession>
<dbReference type="InterPro" id="IPR036290">
    <property type="entry name" value="Phe_ZIP_sf"/>
</dbReference>
<gene>
    <name evidence="4" type="ORF">DPMN_007741</name>
</gene>
<dbReference type="AlphaFoldDB" id="A0A9D4MU48"/>
<keyword evidence="5" id="KW-1185">Reference proteome</keyword>
<dbReference type="PANTHER" id="PTHR10872">
    <property type="entry name" value="SH2B ADAPTER PROTEIN"/>
    <property type="match status" value="1"/>
</dbReference>
<evidence type="ECO:0000313" key="4">
    <source>
        <dbReference type="EMBL" id="KAH3883773.1"/>
    </source>
</evidence>
<feature type="region of interest" description="Disordered" evidence="2">
    <location>
        <begin position="123"/>
        <end position="155"/>
    </location>
</feature>
<feature type="domain" description="Phenylalanine zipper" evidence="3">
    <location>
        <begin position="17"/>
        <end position="71"/>
    </location>
</feature>
<feature type="compositionally biased region" description="Basic residues" evidence="2">
    <location>
        <begin position="207"/>
        <end position="219"/>
    </location>
</feature>
<dbReference type="PANTHER" id="PTHR10872:SF2">
    <property type="entry name" value="LNK, ISOFORM D"/>
    <property type="match status" value="1"/>
</dbReference>
<evidence type="ECO:0000259" key="3">
    <source>
        <dbReference type="Pfam" id="PF08916"/>
    </source>
</evidence>
<evidence type="ECO:0000256" key="1">
    <source>
        <dbReference type="ARBA" id="ARBA00022553"/>
    </source>
</evidence>
<feature type="compositionally biased region" description="Basic and acidic residues" evidence="2">
    <location>
        <begin position="196"/>
        <end position="206"/>
    </location>
</feature>
<dbReference type="EMBL" id="JAIWYP010000001">
    <property type="protein sequence ID" value="KAH3883773.1"/>
    <property type="molecule type" value="Genomic_DNA"/>
</dbReference>
<evidence type="ECO:0000313" key="5">
    <source>
        <dbReference type="Proteomes" id="UP000828390"/>
    </source>
</evidence>
<sequence length="316" mass="35985">MMASYNLGHAGSPQRPSWMDFCDKHAKSASEEFFTSFLMYLKAHPTSEFRPREPADFARKFVDLFLKYFDIKLRNDSTFNSSVTDKQPIEGATGWSDCQSNNDSSQFNGGFGQEESFALSANHEGFTDSDNTHSHDDVFDESGNNHSVTPSRSAIKSKGSLLKRFSFKKITGKQRNLFKQGSDEVELASGSNENYSKEKYLQDQKQLKRSKRRQKESKHKLPMFTHAADEVKKEGIVYVLNGEDSKGKSKWDKTRLVLYQTDKDFSLEFFSPPKSLQPKQGLFCTMITEARVTTALEMPDHENTFVLKVSTMFVGF</sequence>
<dbReference type="SUPFAM" id="SSF109805">
    <property type="entry name" value="Phenylalanine zipper"/>
    <property type="match status" value="1"/>
</dbReference>
<reference evidence="4" key="1">
    <citation type="journal article" date="2019" name="bioRxiv">
        <title>The Genome of the Zebra Mussel, Dreissena polymorpha: A Resource for Invasive Species Research.</title>
        <authorList>
            <person name="McCartney M.A."/>
            <person name="Auch B."/>
            <person name="Kono T."/>
            <person name="Mallez S."/>
            <person name="Zhang Y."/>
            <person name="Obille A."/>
            <person name="Becker A."/>
            <person name="Abrahante J.E."/>
            <person name="Garbe J."/>
            <person name="Badalamenti J.P."/>
            <person name="Herman A."/>
            <person name="Mangelson H."/>
            <person name="Liachko I."/>
            <person name="Sullivan S."/>
            <person name="Sone E.D."/>
            <person name="Koren S."/>
            <person name="Silverstein K.A.T."/>
            <person name="Beckman K.B."/>
            <person name="Gohl D.M."/>
        </authorList>
    </citation>
    <scope>NUCLEOTIDE SEQUENCE</scope>
    <source>
        <strain evidence="4">Duluth1</strain>
        <tissue evidence="4">Whole animal</tissue>
    </source>
</reference>
<dbReference type="Gene3D" id="6.10.140.110">
    <property type="match status" value="1"/>
</dbReference>
<keyword evidence="1" id="KW-0597">Phosphoprotein</keyword>
<feature type="compositionally biased region" description="Polar residues" evidence="2">
    <location>
        <begin position="96"/>
        <end position="108"/>
    </location>
</feature>
<protein>
    <recommendedName>
        <fullName evidence="3">Phenylalanine zipper domain-containing protein</fullName>
    </recommendedName>
</protein>
<comment type="caution">
    <text evidence="4">The sequence shown here is derived from an EMBL/GenBank/DDBJ whole genome shotgun (WGS) entry which is preliminary data.</text>
</comment>
<reference evidence="4" key="2">
    <citation type="submission" date="2020-11" db="EMBL/GenBank/DDBJ databases">
        <authorList>
            <person name="McCartney M.A."/>
            <person name="Auch B."/>
            <person name="Kono T."/>
            <person name="Mallez S."/>
            <person name="Becker A."/>
            <person name="Gohl D.M."/>
            <person name="Silverstein K.A.T."/>
            <person name="Koren S."/>
            <person name="Bechman K.B."/>
            <person name="Herman A."/>
            <person name="Abrahante J.E."/>
            <person name="Garbe J."/>
        </authorList>
    </citation>
    <scope>NUCLEOTIDE SEQUENCE</scope>
    <source>
        <strain evidence="4">Duluth1</strain>
        <tissue evidence="4">Whole animal</tissue>
    </source>
</reference>
<proteinExistence type="predicted"/>
<dbReference type="GO" id="GO:0005068">
    <property type="term" value="F:transmembrane receptor protein tyrosine kinase adaptor activity"/>
    <property type="evidence" value="ECO:0007669"/>
    <property type="project" value="TreeGrafter"/>
</dbReference>
<dbReference type="InterPro" id="IPR011993">
    <property type="entry name" value="PH-like_dom_sf"/>
</dbReference>
<dbReference type="InterPro" id="IPR030523">
    <property type="entry name" value="SH2B"/>
</dbReference>
<feature type="compositionally biased region" description="Polar residues" evidence="2">
    <location>
        <begin position="142"/>
        <end position="154"/>
    </location>
</feature>
<dbReference type="GO" id="GO:0005886">
    <property type="term" value="C:plasma membrane"/>
    <property type="evidence" value="ECO:0007669"/>
    <property type="project" value="TreeGrafter"/>
</dbReference>